<dbReference type="EMBL" id="JAAIKB010000003">
    <property type="protein sequence ID" value="NGM20348.1"/>
    <property type="molecule type" value="Genomic_DNA"/>
</dbReference>
<sequence length="69" mass="7488">MSVGMAVWVVGLAQLYAAVGLIVGLAFLLRGIDRVDPAARGAHAFRPLILPGLVLLWPVVAWRWARLAR</sequence>
<proteinExistence type="predicted"/>
<dbReference type="RefSeq" id="WP_207622747.1">
    <property type="nucleotide sequence ID" value="NZ_JAAIKB010000003.1"/>
</dbReference>
<comment type="caution">
    <text evidence="2">The sequence shown here is derived from an EMBL/GenBank/DDBJ whole genome shotgun (WGS) entry which is preliminary data.</text>
</comment>
<keyword evidence="1" id="KW-0812">Transmembrane</keyword>
<dbReference type="Proteomes" id="UP000475385">
    <property type="component" value="Unassembled WGS sequence"/>
</dbReference>
<protein>
    <submittedName>
        <fullName evidence="2">Uncharacterized protein</fullName>
    </submittedName>
</protein>
<evidence type="ECO:0000313" key="3">
    <source>
        <dbReference type="Proteomes" id="UP000475385"/>
    </source>
</evidence>
<feature type="transmembrane region" description="Helical" evidence="1">
    <location>
        <begin position="48"/>
        <end position="65"/>
    </location>
</feature>
<feature type="transmembrane region" description="Helical" evidence="1">
    <location>
        <begin position="6"/>
        <end position="28"/>
    </location>
</feature>
<keyword evidence="3" id="KW-1185">Reference proteome</keyword>
<organism evidence="2 3">
    <name type="scientific">Falsiroseomonas algicola</name>
    <dbReference type="NCBI Taxonomy" id="2716930"/>
    <lineage>
        <taxon>Bacteria</taxon>
        <taxon>Pseudomonadati</taxon>
        <taxon>Pseudomonadota</taxon>
        <taxon>Alphaproteobacteria</taxon>
        <taxon>Acetobacterales</taxon>
        <taxon>Roseomonadaceae</taxon>
        <taxon>Falsiroseomonas</taxon>
    </lineage>
</organism>
<reference evidence="2 3" key="2">
    <citation type="submission" date="2020-03" db="EMBL/GenBank/DDBJ databases">
        <title>Roseomonas stagni sp. nov., isolated from pond water in Japan.</title>
        <authorList>
            <person name="Furuhata K."/>
            <person name="Miyamoto H."/>
            <person name="Goto K."/>
        </authorList>
    </citation>
    <scope>NUCLEOTIDE SEQUENCE [LARGE SCALE GENOMIC DNA]</scope>
    <source>
        <strain evidence="2 3">PeD5</strain>
    </source>
</reference>
<keyword evidence="1" id="KW-0472">Membrane</keyword>
<evidence type="ECO:0000256" key="1">
    <source>
        <dbReference type="SAM" id="Phobius"/>
    </source>
</evidence>
<accession>A0A6M1LJ41</accession>
<reference evidence="2 3" key="1">
    <citation type="submission" date="2020-02" db="EMBL/GenBank/DDBJ databases">
        <authorList>
            <person name="Kim H.M."/>
            <person name="Jeon C.O."/>
        </authorList>
    </citation>
    <scope>NUCLEOTIDE SEQUENCE [LARGE SCALE GENOMIC DNA]</scope>
    <source>
        <strain evidence="2 3">PeD5</strain>
    </source>
</reference>
<dbReference type="AlphaFoldDB" id="A0A6M1LJ41"/>
<gene>
    <name evidence="2" type="ORF">G3576_10010</name>
</gene>
<keyword evidence="1" id="KW-1133">Transmembrane helix</keyword>
<name>A0A6M1LJ41_9PROT</name>
<evidence type="ECO:0000313" key="2">
    <source>
        <dbReference type="EMBL" id="NGM20348.1"/>
    </source>
</evidence>